<dbReference type="EMBL" id="QXFU01000025">
    <property type="protein sequence ID" value="KAE9047566.1"/>
    <property type="molecule type" value="Genomic_DNA"/>
</dbReference>
<reference evidence="5 7" key="1">
    <citation type="submission" date="2018-09" db="EMBL/GenBank/DDBJ databases">
        <title>Genomic investigation of the strawberry pathogen Phytophthora fragariae indicates pathogenicity is determined by transcriptional variation in three key races.</title>
        <authorList>
            <person name="Adams T.M."/>
            <person name="Armitage A.D."/>
            <person name="Sobczyk M.K."/>
            <person name="Bates H.J."/>
            <person name="Dunwell J.M."/>
            <person name="Nellist C.F."/>
            <person name="Harrison R.J."/>
        </authorList>
    </citation>
    <scope>NUCLEOTIDE SEQUENCE [LARGE SCALE GENOMIC DNA]</scope>
    <source>
        <strain evidence="3 5">SCRP249</strain>
        <strain evidence="2 7">SCRP324</strain>
        <strain evidence="4 6">SCRP333</strain>
    </source>
</reference>
<feature type="region of interest" description="Disordered" evidence="1">
    <location>
        <begin position="1"/>
        <end position="21"/>
    </location>
</feature>
<evidence type="ECO:0000313" key="7">
    <source>
        <dbReference type="Proteomes" id="UP000435112"/>
    </source>
</evidence>
<keyword evidence="6" id="KW-1185">Reference proteome</keyword>
<evidence type="ECO:0000313" key="3">
    <source>
        <dbReference type="EMBL" id="KAE9051771.1"/>
    </source>
</evidence>
<dbReference type="AlphaFoldDB" id="A0A6A3P7V4"/>
<dbReference type="EMBL" id="QXFV01000033">
    <property type="protein sequence ID" value="KAE9051771.1"/>
    <property type="molecule type" value="Genomic_DNA"/>
</dbReference>
<evidence type="ECO:0000313" key="5">
    <source>
        <dbReference type="Proteomes" id="UP000429607"/>
    </source>
</evidence>
<name>A0A6A3P7V4_9STRA</name>
<evidence type="ECO:0008006" key="8">
    <source>
        <dbReference type="Google" id="ProtNLM"/>
    </source>
</evidence>
<sequence>MKVKTNVLSQLSNPTPDKGNRIPYATLTALKKTSEDFVFVPINLNRGH</sequence>
<protein>
    <recommendedName>
        <fullName evidence="8">Ubiquitin-like protease family profile domain-containing protein</fullName>
    </recommendedName>
</protein>
<accession>A0A6A3P7V4</accession>
<dbReference type="Proteomes" id="UP000429607">
    <property type="component" value="Unassembled WGS sequence"/>
</dbReference>
<dbReference type="Proteomes" id="UP000434957">
    <property type="component" value="Unassembled WGS sequence"/>
</dbReference>
<feature type="compositionally biased region" description="Polar residues" evidence="1">
    <location>
        <begin position="1"/>
        <end position="15"/>
    </location>
</feature>
<proteinExistence type="predicted"/>
<evidence type="ECO:0000313" key="6">
    <source>
        <dbReference type="Proteomes" id="UP000434957"/>
    </source>
</evidence>
<comment type="caution">
    <text evidence="3">The sequence shown here is derived from an EMBL/GenBank/DDBJ whole genome shotgun (WGS) entry which is preliminary data.</text>
</comment>
<dbReference type="EMBL" id="QXFT01000026">
    <property type="protein sequence ID" value="KAE9358899.1"/>
    <property type="molecule type" value="Genomic_DNA"/>
</dbReference>
<evidence type="ECO:0000313" key="2">
    <source>
        <dbReference type="EMBL" id="KAE9047566.1"/>
    </source>
</evidence>
<evidence type="ECO:0000256" key="1">
    <source>
        <dbReference type="SAM" id="MobiDB-lite"/>
    </source>
</evidence>
<gene>
    <name evidence="3" type="ORF">PR001_g1124</name>
    <name evidence="2" type="ORF">PR002_g949</name>
    <name evidence="4" type="ORF">PR003_g1026</name>
</gene>
<organism evidence="3 5">
    <name type="scientific">Phytophthora rubi</name>
    <dbReference type="NCBI Taxonomy" id="129364"/>
    <lineage>
        <taxon>Eukaryota</taxon>
        <taxon>Sar</taxon>
        <taxon>Stramenopiles</taxon>
        <taxon>Oomycota</taxon>
        <taxon>Peronosporomycetes</taxon>
        <taxon>Peronosporales</taxon>
        <taxon>Peronosporaceae</taxon>
        <taxon>Phytophthora</taxon>
    </lineage>
</organism>
<evidence type="ECO:0000313" key="4">
    <source>
        <dbReference type="EMBL" id="KAE9358899.1"/>
    </source>
</evidence>
<dbReference type="Proteomes" id="UP000435112">
    <property type="component" value="Unassembled WGS sequence"/>
</dbReference>